<organism evidence="1 2">
    <name type="scientific">Streptomyces yaanensis</name>
    <dbReference type="NCBI Taxonomy" id="1142239"/>
    <lineage>
        <taxon>Bacteria</taxon>
        <taxon>Bacillati</taxon>
        <taxon>Actinomycetota</taxon>
        <taxon>Actinomycetes</taxon>
        <taxon>Kitasatosporales</taxon>
        <taxon>Streptomycetaceae</taxon>
        <taxon>Streptomyces</taxon>
    </lineage>
</organism>
<evidence type="ECO:0000313" key="1">
    <source>
        <dbReference type="EMBL" id="MFC3575073.1"/>
    </source>
</evidence>
<name>A0ABV7SDQ5_9ACTN</name>
<keyword evidence="2" id="KW-1185">Reference proteome</keyword>
<sequence length="70" mass="6951">METTPVHSAEPAVPGAVVTESAYCLVRAAQGECAPVGDASAWDLFRMALASVAPPGAHGLSAAERGCGSP</sequence>
<evidence type="ECO:0000313" key="2">
    <source>
        <dbReference type="Proteomes" id="UP001595701"/>
    </source>
</evidence>
<reference evidence="2" key="1">
    <citation type="journal article" date="2019" name="Int. J. Syst. Evol. Microbiol.">
        <title>The Global Catalogue of Microorganisms (GCM) 10K type strain sequencing project: providing services to taxonomists for standard genome sequencing and annotation.</title>
        <authorList>
            <consortium name="The Broad Institute Genomics Platform"/>
            <consortium name="The Broad Institute Genome Sequencing Center for Infectious Disease"/>
            <person name="Wu L."/>
            <person name="Ma J."/>
        </authorList>
    </citation>
    <scope>NUCLEOTIDE SEQUENCE [LARGE SCALE GENOMIC DNA]</scope>
    <source>
        <strain evidence="2">CGMCC 4.7035</strain>
    </source>
</reference>
<protein>
    <submittedName>
        <fullName evidence="1">Uncharacterized protein</fullName>
    </submittedName>
</protein>
<gene>
    <name evidence="1" type="ORF">ACFOZ0_17665</name>
</gene>
<dbReference type="Proteomes" id="UP001595701">
    <property type="component" value="Unassembled WGS sequence"/>
</dbReference>
<accession>A0ABV7SDQ5</accession>
<dbReference type="EMBL" id="JBHRWR010000010">
    <property type="protein sequence ID" value="MFC3575073.1"/>
    <property type="molecule type" value="Genomic_DNA"/>
</dbReference>
<comment type="caution">
    <text evidence="1">The sequence shown here is derived from an EMBL/GenBank/DDBJ whole genome shotgun (WGS) entry which is preliminary data.</text>
</comment>
<proteinExistence type="predicted"/>
<dbReference type="RefSeq" id="WP_310770857.1">
    <property type="nucleotide sequence ID" value="NZ_JBHRWR010000010.1"/>
</dbReference>